<dbReference type="SUPFAM" id="SSF52540">
    <property type="entry name" value="P-loop containing nucleoside triphosphate hydrolases"/>
    <property type="match status" value="1"/>
</dbReference>
<dbReference type="GO" id="GO:0016887">
    <property type="term" value="F:ATP hydrolysis activity"/>
    <property type="evidence" value="ECO:0007669"/>
    <property type="project" value="TreeGrafter"/>
</dbReference>
<feature type="compositionally biased region" description="Polar residues" evidence="4">
    <location>
        <begin position="28"/>
        <end position="41"/>
    </location>
</feature>
<dbReference type="InterPro" id="IPR001482">
    <property type="entry name" value="T2SS/T4SS_dom"/>
</dbReference>
<evidence type="ECO:0000256" key="1">
    <source>
        <dbReference type="ARBA" id="ARBA00006611"/>
    </source>
</evidence>
<dbReference type="InterPro" id="IPR027417">
    <property type="entry name" value="P-loop_NTPase"/>
</dbReference>
<sequence>MAKSKDTKNEAVEQEKIKQLSEAEQKIQEANATPVASQTAESTEERGITGMLNDIVLTALNKGASDIHLEPHEGKMVVRYRIDGILKDIYNIEKKYEETLVFKIKVNAKLRTDEHFAPQDGRIRFTFDQKLDTRISILPTAKGEKVVIRLLTQNGRSFKLEDLGFRENELEVVKKAYMKPYGSIFASGPTGSGKTTSLYAILQTINSREINITTVEDPVEYEIDGVNHVQINKKAGLTFGDGLRSILRQDPDVIMVGEIRDSETAKIATNAALTGHLVLSTIHTNDSVTTIPRLIDMGVEPYLVATTVNLVIAQRLARKIDPTKKQPKKISQEEYNELKLYRPDIAAHLKIGDQVFEPVVSTQGSTEDGYKGRVGLYEVLEITEEIRKIIISGANTDQIYNQARKEGLKLILEDGIEKMREGLISLSELIRVTALKE</sequence>
<keyword evidence="3" id="KW-0067">ATP-binding</keyword>
<evidence type="ECO:0000313" key="6">
    <source>
        <dbReference type="EMBL" id="MCA9387198.1"/>
    </source>
</evidence>
<evidence type="ECO:0000259" key="5">
    <source>
        <dbReference type="PROSITE" id="PS00662"/>
    </source>
</evidence>
<dbReference type="Gene3D" id="3.40.50.300">
    <property type="entry name" value="P-loop containing nucleotide triphosphate hydrolases"/>
    <property type="match status" value="1"/>
</dbReference>
<accession>A0A955LBN6</accession>
<organism evidence="6 7">
    <name type="scientific">Candidatus Dojkabacteria bacterium</name>
    <dbReference type="NCBI Taxonomy" id="2099670"/>
    <lineage>
        <taxon>Bacteria</taxon>
        <taxon>Candidatus Dojkabacteria</taxon>
    </lineage>
</organism>
<dbReference type="AlphaFoldDB" id="A0A955LBN6"/>
<dbReference type="Pfam" id="PF00437">
    <property type="entry name" value="T2SSE"/>
    <property type="match status" value="1"/>
</dbReference>
<keyword evidence="2" id="KW-0547">Nucleotide-binding</keyword>
<evidence type="ECO:0000313" key="7">
    <source>
        <dbReference type="Proteomes" id="UP000714915"/>
    </source>
</evidence>
<dbReference type="Proteomes" id="UP000714915">
    <property type="component" value="Unassembled WGS sequence"/>
</dbReference>
<feature type="region of interest" description="Disordered" evidence="4">
    <location>
        <begin position="1"/>
        <end position="45"/>
    </location>
</feature>
<dbReference type="Gene3D" id="3.30.450.90">
    <property type="match status" value="1"/>
</dbReference>
<reference evidence="6" key="1">
    <citation type="submission" date="2020-04" db="EMBL/GenBank/DDBJ databases">
        <authorList>
            <person name="Zhang T."/>
        </authorList>
    </citation>
    <scope>NUCLEOTIDE SEQUENCE</scope>
    <source>
        <strain evidence="6">HKST-UBA09</strain>
    </source>
</reference>
<dbReference type="GO" id="GO:0005886">
    <property type="term" value="C:plasma membrane"/>
    <property type="evidence" value="ECO:0007669"/>
    <property type="project" value="TreeGrafter"/>
</dbReference>
<evidence type="ECO:0000256" key="3">
    <source>
        <dbReference type="ARBA" id="ARBA00022840"/>
    </source>
</evidence>
<dbReference type="CDD" id="cd01129">
    <property type="entry name" value="PulE-GspE-like"/>
    <property type="match status" value="1"/>
</dbReference>
<dbReference type="EMBL" id="JAGQLF010000063">
    <property type="protein sequence ID" value="MCA9387198.1"/>
    <property type="molecule type" value="Genomic_DNA"/>
</dbReference>
<protein>
    <submittedName>
        <fullName evidence="6">Type II/IV secretion system protein</fullName>
    </submittedName>
</protein>
<reference evidence="6" key="2">
    <citation type="journal article" date="2021" name="Microbiome">
        <title>Successional dynamics and alternative stable states in a saline activated sludge microbial community over 9 years.</title>
        <authorList>
            <person name="Wang Y."/>
            <person name="Ye J."/>
            <person name="Ju F."/>
            <person name="Liu L."/>
            <person name="Boyd J.A."/>
            <person name="Deng Y."/>
            <person name="Parks D.H."/>
            <person name="Jiang X."/>
            <person name="Yin X."/>
            <person name="Woodcroft B.J."/>
            <person name="Tyson G.W."/>
            <person name="Hugenholtz P."/>
            <person name="Polz M.F."/>
            <person name="Zhang T."/>
        </authorList>
    </citation>
    <scope>NUCLEOTIDE SEQUENCE</scope>
    <source>
        <strain evidence="6">HKST-UBA09</strain>
    </source>
</reference>
<feature type="domain" description="Bacterial type II secretion system protein E" evidence="5">
    <location>
        <begin position="247"/>
        <end position="261"/>
    </location>
</feature>
<comment type="similarity">
    <text evidence="1">Belongs to the GSP E family.</text>
</comment>
<feature type="compositionally biased region" description="Basic and acidic residues" evidence="4">
    <location>
        <begin position="1"/>
        <end position="27"/>
    </location>
</feature>
<dbReference type="GO" id="GO:0005524">
    <property type="term" value="F:ATP binding"/>
    <property type="evidence" value="ECO:0007669"/>
    <property type="project" value="UniProtKB-KW"/>
</dbReference>
<dbReference type="PANTHER" id="PTHR30258:SF1">
    <property type="entry name" value="PROTEIN TRANSPORT PROTEIN HOFB HOMOLOG"/>
    <property type="match status" value="1"/>
</dbReference>
<gene>
    <name evidence="6" type="ORF">KC669_04155</name>
</gene>
<proteinExistence type="inferred from homology"/>
<evidence type="ECO:0000256" key="2">
    <source>
        <dbReference type="ARBA" id="ARBA00022741"/>
    </source>
</evidence>
<dbReference type="PROSITE" id="PS00662">
    <property type="entry name" value="T2SP_E"/>
    <property type="match status" value="1"/>
</dbReference>
<name>A0A955LBN6_9BACT</name>
<evidence type="ECO:0000256" key="4">
    <source>
        <dbReference type="SAM" id="MobiDB-lite"/>
    </source>
</evidence>
<comment type="caution">
    <text evidence="6">The sequence shown here is derived from an EMBL/GenBank/DDBJ whole genome shotgun (WGS) entry which is preliminary data.</text>
</comment>
<dbReference type="PANTHER" id="PTHR30258">
    <property type="entry name" value="TYPE II SECRETION SYSTEM PROTEIN GSPE-RELATED"/>
    <property type="match status" value="1"/>
</dbReference>